<dbReference type="OrthoDB" id="205514at2759"/>
<dbReference type="EMBL" id="MBDO02000001">
    <property type="protein sequence ID" value="RLN69895.1"/>
    <property type="molecule type" value="Genomic_DNA"/>
</dbReference>
<evidence type="ECO:0000313" key="3">
    <source>
        <dbReference type="Proteomes" id="UP000277300"/>
    </source>
</evidence>
<evidence type="ECO:0000313" key="4">
    <source>
        <dbReference type="Proteomes" id="UP000284657"/>
    </source>
</evidence>
<evidence type="ECO:0000313" key="1">
    <source>
        <dbReference type="EMBL" id="RLN64412.1"/>
    </source>
</evidence>
<comment type="caution">
    <text evidence="2">The sequence shown here is derived from an EMBL/GenBank/DDBJ whole genome shotgun (WGS) entry which is preliminary data.</text>
</comment>
<protein>
    <submittedName>
        <fullName evidence="2">Uncharacterized protein</fullName>
    </submittedName>
</protein>
<dbReference type="Proteomes" id="UP000277300">
    <property type="component" value="Unassembled WGS sequence"/>
</dbReference>
<organism evidence="2 3">
    <name type="scientific">Phytophthora kernoviae</name>
    <dbReference type="NCBI Taxonomy" id="325452"/>
    <lineage>
        <taxon>Eukaryota</taxon>
        <taxon>Sar</taxon>
        <taxon>Stramenopiles</taxon>
        <taxon>Oomycota</taxon>
        <taxon>Peronosporomycetes</taxon>
        <taxon>Peronosporales</taxon>
        <taxon>Peronosporaceae</taxon>
        <taxon>Phytophthora</taxon>
    </lineage>
</organism>
<name>A0A3F2S4A1_9STRA</name>
<dbReference type="EMBL" id="MBAD02000670">
    <property type="protein sequence ID" value="RLN64412.1"/>
    <property type="molecule type" value="Genomic_DNA"/>
</dbReference>
<evidence type="ECO:0000313" key="2">
    <source>
        <dbReference type="EMBL" id="RLN69895.1"/>
    </source>
</evidence>
<accession>A0A3F2S4A1</accession>
<proteinExistence type="predicted"/>
<dbReference type="Proteomes" id="UP000284657">
    <property type="component" value="Unassembled WGS sequence"/>
</dbReference>
<reference evidence="3 4" key="1">
    <citation type="submission" date="2018-07" db="EMBL/GenBank/DDBJ databases">
        <title>Genome sequencing of oomycete isolates from Chile give support for New Zealand origin for Phytophthora kernoviae and make available the first Nothophytophthora sp. genome.</title>
        <authorList>
            <person name="Studholme D.J."/>
            <person name="Sanfuentes E."/>
            <person name="Panda P."/>
            <person name="Hill R."/>
            <person name="Sambles C."/>
            <person name="Grant M."/>
            <person name="Williams N.M."/>
            <person name="Mcdougal R.L."/>
        </authorList>
    </citation>
    <scope>NUCLEOTIDE SEQUENCE [LARGE SCALE GENOMIC DNA]</scope>
    <source>
        <strain evidence="2">Chile6</strain>
        <strain evidence="1">Chile7</strain>
    </source>
</reference>
<sequence>MDPEGPRLALHPQRKRKFFLELAELLGEEPREIRQIQDAFFGPELPDSAAQSNGDGFEVEGEQAVTGDKSAELSSTTLVNSGLVSENALAVVRLELADYYDDDRMRWMNSLGGMSSKDCSAGVYKLVNLLGECSQQCGKVMF</sequence>
<dbReference type="AlphaFoldDB" id="A0A3F2S4A1"/>
<gene>
    <name evidence="1" type="ORF">BBJ29_002003</name>
    <name evidence="2" type="ORF">BBP00_00000022</name>
</gene>